<keyword evidence="3" id="KW-1185">Reference proteome</keyword>
<comment type="caution">
    <text evidence="2">The sequence shown here is derived from an EMBL/GenBank/DDBJ whole genome shotgun (WGS) entry which is preliminary data.</text>
</comment>
<gene>
    <name evidence="2" type="ORF">GCM10010961_37350</name>
</gene>
<dbReference type="Pfam" id="PF20078">
    <property type="entry name" value="DUF6473"/>
    <property type="match status" value="1"/>
</dbReference>
<reference evidence="2" key="1">
    <citation type="journal article" date="2014" name="Int. J. Syst. Evol. Microbiol.">
        <title>Complete genome sequence of Corynebacterium casei LMG S-19264T (=DSM 44701T), isolated from a smear-ripened cheese.</title>
        <authorList>
            <consortium name="US DOE Joint Genome Institute (JGI-PGF)"/>
            <person name="Walter F."/>
            <person name="Albersmeier A."/>
            <person name="Kalinowski J."/>
            <person name="Ruckert C."/>
        </authorList>
    </citation>
    <scope>NUCLEOTIDE SEQUENCE</scope>
    <source>
        <strain evidence="2">CGMCC 1.7081</strain>
    </source>
</reference>
<sequence length="276" mass="30042">MSYQNSGAGVLDQQVCRLSGSQLWVRGPCVVPKAPYVAFLGGSETFGRFVQAPFPALAQPLVGRACVNLGCANSGLDSLLNDAAVMRVAAAAETVVLQLCGAQNLSNQYYRVHPRRNDRFLAPSDRLAALYPEVDFTEFHFTKHLLNTLLRISPDRFSQIHSALRDVWLDRMERLLRALQGRVVLLWLRYPEEASQEVGGGLGADPLLVTRAMIDQVVGGGLGLIEVPVVAAAAQAGEMERMVYGPLQAPSAEHMPGPAMHRLIAERVAERLCELG</sequence>
<organism evidence="2 3">
    <name type="scientific">Pseudodonghicola xiamenensis</name>
    <dbReference type="NCBI Taxonomy" id="337702"/>
    <lineage>
        <taxon>Bacteria</taxon>
        <taxon>Pseudomonadati</taxon>
        <taxon>Pseudomonadota</taxon>
        <taxon>Alphaproteobacteria</taxon>
        <taxon>Rhodobacterales</taxon>
        <taxon>Paracoccaceae</taxon>
        <taxon>Pseudodonghicola</taxon>
    </lineage>
</organism>
<dbReference type="RefSeq" id="WP_028094799.1">
    <property type="nucleotide sequence ID" value="NZ_BNAP01000027.1"/>
</dbReference>
<evidence type="ECO:0000259" key="1">
    <source>
        <dbReference type="Pfam" id="PF20078"/>
    </source>
</evidence>
<proteinExistence type="predicted"/>
<evidence type="ECO:0000313" key="2">
    <source>
        <dbReference type="EMBL" id="GHH00593.1"/>
    </source>
</evidence>
<evidence type="ECO:0000313" key="3">
    <source>
        <dbReference type="Proteomes" id="UP000611500"/>
    </source>
</evidence>
<dbReference type="Proteomes" id="UP000611500">
    <property type="component" value="Unassembled WGS sequence"/>
</dbReference>
<reference evidence="2" key="2">
    <citation type="submission" date="2020-09" db="EMBL/GenBank/DDBJ databases">
        <authorList>
            <person name="Sun Q."/>
            <person name="Zhou Y."/>
        </authorList>
    </citation>
    <scope>NUCLEOTIDE SEQUENCE</scope>
    <source>
        <strain evidence="2">CGMCC 1.7081</strain>
    </source>
</reference>
<protein>
    <recommendedName>
        <fullName evidence="1">DUF6473 domain-containing protein</fullName>
    </recommendedName>
</protein>
<dbReference type="EMBL" id="BNAP01000027">
    <property type="protein sequence ID" value="GHH00593.1"/>
    <property type="molecule type" value="Genomic_DNA"/>
</dbReference>
<name>A0A8J3HBK4_9RHOB</name>
<feature type="domain" description="DUF6473" evidence="1">
    <location>
        <begin position="1"/>
        <end position="274"/>
    </location>
</feature>
<accession>A0A8J3HBK4</accession>
<dbReference type="AlphaFoldDB" id="A0A8J3HBK4"/>
<dbReference type="InterPro" id="IPR045524">
    <property type="entry name" value="DUF6473"/>
</dbReference>